<accession>A0AB34IXZ4</accession>
<dbReference type="PANTHER" id="PTHR24198:SF194">
    <property type="entry name" value="INVERSIN-A"/>
    <property type="match status" value="1"/>
</dbReference>
<dbReference type="CDD" id="cd00201">
    <property type="entry name" value="WW"/>
    <property type="match status" value="1"/>
</dbReference>
<dbReference type="InterPro" id="IPR036020">
    <property type="entry name" value="WW_dom_sf"/>
</dbReference>
<comment type="caution">
    <text evidence="6">The sequence shown here is derived from an EMBL/GenBank/DDBJ whole genome shotgun (WGS) entry which is preliminary data.</text>
</comment>
<name>A0AB34IXZ4_PRYPA</name>
<evidence type="ECO:0000313" key="7">
    <source>
        <dbReference type="Proteomes" id="UP001515480"/>
    </source>
</evidence>
<organism evidence="6 7">
    <name type="scientific">Prymnesium parvum</name>
    <name type="common">Toxic golden alga</name>
    <dbReference type="NCBI Taxonomy" id="97485"/>
    <lineage>
        <taxon>Eukaryota</taxon>
        <taxon>Haptista</taxon>
        <taxon>Haptophyta</taxon>
        <taxon>Prymnesiophyceae</taxon>
        <taxon>Prymnesiales</taxon>
        <taxon>Prymnesiaceae</taxon>
        <taxon>Prymnesium</taxon>
    </lineage>
</organism>
<dbReference type="SUPFAM" id="SSF48403">
    <property type="entry name" value="Ankyrin repeat"/>
    <property type="match status" value="1"/>
</dbReference>
<dbReference type="Gene3D" id="2.20.70.10">
    <property type="match status" value="1"/>
</dbReference>
<sequence>MVLVSTSCSALEAGNELVLTLSELPAKMKNPTWTLTGMFVDPETGDVLDEDVLESSQLPTLQAGTWTASVVPSKAGTLTIQVGFVDGKNQDMGTAVVTVERAPTWEEELERALGKSDLKTVMSLLSPNQGKENTETENDDPAAMDLAPSPAPAIVPAPAASQRADEAADEGSSPFEREGYTWEHSETGIPLIDLLAKVKASEEEKLEVLNLMLFRGATLPVKPLHRSAPPSALHSSLALKEQQMVEAILPLCTPEHLRAQCLSPISKCFGFTPLHIACEVGNTAAIAMLISKGVPLDGPLGTPTPVSLCIERGDVHNVKVLVRHGGPGLLRLGTQDVGFSALALASRAADLKPPSIEPDELVNYLLAQPVALSALAYSVSPKDVMAEAMSTACAYGLHHVVCALLWRGVSPAPLHPDGRVSLLDAVEGGHVKTVQLLLASKVDPNVRIDHQAPGKQLALCIAASLPDLPTARLMTWLLRSKGADVQRTEVDGTTTPLGLVMSTRPEATALIADLQEPVREFPLPVGWSKAYDSKLLRSYYYHGKTRTSRWEPPLPDGVFG</sequence>
<evidence type="ECO:0000256" key="2">
    <source>
        <dbReference type="ARBA" id="ARBA00023043"/>
    </source>
</evidence>
<dbReference type="AlphaFoldDB" id="A0AB34IXZ4"/>
<evidence type="ECO:0000256" key="4">
    <source>
        <dbReference type="SAM" id="MobiDB-lite"/>
    </source>
</evidence>
<dbReference type="Proteomes" id="UP001515480">
    <property type="component" value="Unassembled WGS sequence"/>
</dbReference>
<keyword evidence="2 3" id="KW-0040">ANK repeat</keyword>
<protein>
    <recommendedName>
        <fullName evidence="5">WW domain-containing protein</fullName>
    </recommendedName>
</protein>
<dbReference type="InterPro" id="IPR036770">
    <property type="entry name" value="Ankyrin_rpt-contain_sf"/>
</dbReference>
<evidence type="ECO:0000256" key="1">
    <source>
        <dbReference type="ARBA" id="ARBA00022737"/>
    </source>
</evidence>
<evidence type="ECO:0000259" key="5">
    <source>
        <dbReference type="PROSITE" id="PS50020"/>
    </source>
</evidence>
<dbReference type="InterPro" id="IPR002110">
    <property type="entry name" value="Ankyrin_rpt"/>
</dbReference>
<dbReference type="PROSITE" id="PS50297">
    <property type="entry name" value="ANK_REP_REGION"/>
    <property type="match status" value="1"/>
</dbReference>
<dbReference type="PANTHER" id="PTHR24198">
    <property type="entry name" value="ANKYRIN REPEAT AND PROTEIN KINASE DOMAIN-CONTAINING PROTEIN"/>
    <property type="match status" value="1"/>
</dbReference>
<feature type="region of interest" description="Disordered" evidence="4">
    <location>
        <begin position="125"/>
        <end position="177"/>
    </location>
</feature>
<evidence type="ECO:0000313" key="6">
    <source>
        <dbReference type="EMBL" id="KAL1507843.1"/>
    </source>
</evidence>
<dbReference type="Gene3D" id="1.25.40.20">
    <property type="entry name" value="Ankyrin repeat-containing domain"/>
    <property type="match status" value="2"/>
</dbReference>
<proteinExistence type="predicted"/>
<feature type="repeat" description="ANK" evidence="3">
    <location>
        <begin position="269"/>
        <end position="297"/>
    </location>
</feature>
<evidence type="ECO:0000256" key="3">
    <source>
        <dbReference type="PROSITE-ProRule" id="PRU00023"/>
    </source>
</evidence>
<gene>
    <name evidence="6" type="ORF">AB1Y20_007451</name>
</gene>
<dbReference type="InterPro" id="IPR001202">
    <property type="entry name" value="WW_dom"/>
</dbReference>
<dbReference type="SUPFAM" id="SSF51045">
    <property type="entry name" value="WW domain"/>
    <property type="match status" value="1"/>
</dbReference>
<dbReference type="SMART" id="SM00248">
    <property type="entry name" value="ANK"/>
    <property type="match status" value="3"/>
</dbReference>
<dbReference type="EMBL" id="JBGBPQ010000017">
    <property type="protein sequence ID" value="KAL1507843.1"/>
    <property type="molecule type" value="Genomic_DNA"/>
</dbReference>
<keyword evidence="1" id="KW-0677">Repeat</keyword>
<dbReference type="PROSITE" id="PS50088">
    <property type="entry name" value="ANK_REPEAT"/>
    <property type="match status" value="1"/>
</dbReference>
<reference evidence="6 7" key="1">
    <citation type="journal article" date="2024" name="Science">
        <title>Giant polyketide synthase enzymes in the biosynthesis of giant marine polyether toxins.</title>
        <authorList>
            <person name="Fallon T.R."/>
            <person name="Shende V.V."/>
            <person name="Wierzbicki I.H."/>
            <person name="Pendleton A.L."/>
            <person name="Watervoot N.F."/>
            <person name="Auber R.P."/>
            <person name="Gonzalez D.J."/>
            <person name="Wisecaver J.H."/>
            <person name="Moore B.S."/>
        </authorList>
    </citation>
    <scope>NUCLEOTIDE SEQUENCE [LARGE SCALE GENOMIC DNA]</scope>
    <source>
        <strain evidence="6 7">12B1</strain>
    </source>
</reference>
<dbReference type="Pfam" id="PF13606">
    <property type="entry name" value="Ank_3"/>
    <property type="match status" value="1"/>
</dbReference>
<keyword evidence="7" id="KW-1185">Reference proteome</keyword>
<dbReference type="SMART" id="SM00456">
    <property type="entry name" value="WW"/>
    <property type="match status" value="1"/>
</dbReference>
<feature type="domain" description="WW" evidence="5">
    <location>
        <begin position="521"/>
        <end position="555"/>
    </location>
</feature>
<dbReference type="PROSITE" id="PS50020">
    <property type="entry name" value="WW_DOMAIN_2"/>
    <property type="match status" value="1"/>
</dbReference>
<dbReference type="PROSITE" id="PS01159">
    <property type="entry name" value="WW_DOMAIN_1"/>
    <property type="match status" value="1"/>
</dbReference>